<evidence type="ECO:0000259" key="4">
    <source>
        <dbReference type="Pfam" id="PF00534"/>
    </source>
</evidence>
<keyword evidence="3" id="KW-1133">Transmembrane helix</keyword>
<protein>
    <submittedName>
        <fullName evidence="5">Glycosyltransferase</fullName>
        <ecNumber evidence="5">2.4.-.-</ecNumber>
    </submittedName>
</protein>
<dbReference type="AlphaFoldDB" id="A0AAW7IIN7"/>
<dbReference type="Gene3D" id="3.40.50.2000">
    <property type="entry name" value="Glycogen Phosphorylase B"/>
    <property type="match status" value="2"/>
</dbReference>
<reference evidence="5" key="1">
    <citation type="submission" date="2023-06" db="EMBL/GenBank/DDBJ databases">
        <title>Comparative genomics of Bacillaceae isolates and their secondary metabolite potential.</title>
        <authorList>
            <person name="Song L."/>
            <person name="Nielsen L.J."/>
            <person name="Mohite O."/>
            <person name="Xu X."/>
            <person name="Weber T."/>
            <person name="Kovacs A.T."/>
        </authorList>
    </citation>
    <scope>NUCLEOTIDE SEQUENCE</scope>
    <source>
        <strain evidence="5">D8_B_37</strain>
    </source>
</reference>
<dbReference type="PANTHER" id="PTHR12526">
    <property type="entry name" value="GLYCOSYLTRANSFERASE"/>
    <property type="match status" value="1"/>
</dbReference>
<dbReference type="RefSeq" id="WP_289319482.1">
    <property type="nucleotide sequence ID" value="NZ_JAUCEY010000008.1"/>
</dbReference>
<proteinExistence type="predicted"/>
<name>A0AAW7IIN7_9BACI</name>
<keyword evidence="2 5" id="KW-0808">Transferase</keyword>
<sequence length="438" mass="50735">MAKKVCMFVWNHFTNDARVLRECTALTEEGYEVDLIAIHNWKNEELQKKEKHKNGFNVIRVNNRWDRLNRVLRIVKKVKSKMFELTVLTLLVWNTLLNMNLITGWISTVVLVSVMALLAIIATIVTKTKLPNLLTRSYIFFQMVHYGRKKKYDFYHSNDLNTLMQGAISSKFLRRKKLIYDSHEVQTSRTGYNSRIYGIMEKFLLKFVDEMIAENHTRAKYNEDLYGLYPKVVHNYPIPTLPEESTVVDLHELLKLPEDEPILLYQGGIQTGRGLEKVVEAVPMMEAGTLVFIGDGKIKPELIKKVEAMGLEHRVKFIPKVPVDDLLHYTKNAYLGFQVLNNVCFNHYSASSNKLFEYMMSGVPVIACSFPEIQKVVDTEKVGMCVDSHDPRSIADGVNYLLKHPEKRAEMSSNCLKARLKYNWKQEKEIFIQIYQSA</sequence>
<dbReference type="PANTHER" id="PTHR12526:SF629">
    <property type="entry name" value="TEICHURONIC ACID BIOSYNTHESIS GLYCOSYLTRANSFERASE TUAH-RELATED"/>
    <property type="match status" value="1"/>
</dbReference>
<dbReference type="Proteomes" id="UP001234602">
    <property type="component" value="Unassembled WGS sequence"/>
</dbReference>
<keyword evidence="3" id="KW-0472">Membrane</keyword>
<dbReference type="SUPFAM" id="SSF53756">
    <property type="entry name" value="UDP-Glycosyltransferase/glycogen phosphorylase"/>
    <property type="match status" value="1"/>
</dbReference>
<gene>
    <name evidence="5" type="ORF">QUF89_05920</name>
</gene>
<dbReference type="EMBL" id="JAUCEY010000008">
    <property type="protein sequence ID" value="MDM5451742.1"/>
    <property type="molecule type" value="Genomic_DNA"/>
</dbReference>
<organism evidence="5 6">
    <name type="scientific">Peribacillus simplex</name>
    <dbReference type="NCBI Taxonomy" id="1478"/>
    <lineage>
        <taxon>Bacteria</taxon>
        <taxon>Bacillati</taxon>
        <taxon>Bacillota</taxon>
        <taxon>Bacilli</taxon>
        <taxon>Bacillales</taxon>
        <taxon>Bacillaceae</taxon>
        <taxon>Peribacillus</taxon>
    </lineage>
</organism>
<comment type="caution">
    <text evidence="5">The sequence shown here is derived from an EMBL/GenBank/DDBJ whole genome shotgun (WGS) entry which is preliminary data.</text>
</comment>
<evidence type="ECO:0000313" key="6">
    <source>
        <dbReference type="Proteomes" id="UP001234602"/>
    </source>
</evidence>
<evidence type="ECO:0000313" key="5">
    <source>
        <dbReference type="EMBL" id="MDM5451742.1"/>
    </source>
</evidence>
<feature type="transmembrane region" description="Helical" evidence="3">
    <location>
        <begin position="105"/>
        <end position="126"/>
    </location>
</feature>
<dbReference type="Pfam" id="PF00534">
    <property type="entry name" value="Glycos_transf_1"/>
    <property type="match status" value="1"/>
</dbReference>
<dbReference type="EC" id="2.4.-.-" evidence="5"/>
<evidence type="ECO:0000256" key="2">
    <source>
        <dbReference type="ARBA" id="ARBA00022679"/>
    </source>
</evidence>
<dbReference type="InterPro" id="IPR001296">
    <property type="entry name" value="Glyco_trans_1"/>
</dbReference>
<evidence type="ECO:0000256" key="1">
    <source>
        <dbReference type="ARBA" id="ARBA00022676"/>
    </source>
</evidence>
<keyword evidence="3" id="KW-0812">Transmembrane</keyword>
<keyword evidence="1 5" id="KW-0328">Glycosyltransferase</keyword>
<accession>A0AAW7IIN7</accession>
<evidence type="ECO:0000256" key="3">
    <source>
        <dbReference type="SAM" id="Phobius"/>
    </source>
</evidence>
<dbReference type="GO" id="GO:0016757">
    <property type="term" value="F:glycosyltransferase activity"/>
    <property type="evidence" value="ECO:0007669"/>
    <property type="project" value="UniProtKB-KW"/>
</dbReference>
<feature type="domain" description="Glycosyl transferase family 1" evidence="4">
    <location>
        <begin position="254"/>
        <end position="414"/>
    </location>
</feature>